<dbReference type="VEuPathDB" id="FungiDB:CHGG_10736"/>
<dbReference type="AlphaFoldDB" id="Q2GMR8"/>
<proteinExistence type="predicted"/>
<dbReference type="Gene3D" id="3.20.20.70">
    <property type="entry name" value="Aldolase class I"/>
    <property type="match status" value="1"/>
</dbReference>
<dbReference type="InterPro" id="IPR013785">
    <property type="entry name" value="Aldolase_TIM"/>
</dbReference>
<dbReference type="OrthoDB" id="2349068at2759"/>
<dbReference type="RefSeq" id="XP_001226003.1">
    <property type="nucleotide sequence ID" value="XM_001226002.1"/>
</dbReference>
<dbReference type="Proteomes" id="UP000001056">
    <property type="component" value="Unassembled WGS sequence"/>
</dbReference>
<dbReference type="HOGENOM" id="CLU_038732_9_0_1"/>
<dbReference type="GeneID" id="4397227"/>
<evidence type="ECO:0000256" key="3">
    <source>
        <dbReference type="ARBA" id="ARBA00023002"/>
    </source>
</evidence>
<dbReference type="EMBL" id="CH408036">
    <property type="protein sequence ID" value="EAQ82918.1"/>
    <property type="molecule type" value="Genomic_DNA"/>
</dbReference>
<evidence type="ECO:0000313" key="5">
    <source>
        <dbReference type="Proteomes" id="UP000001056"/>
    </source>
</evidence>
<evidence type="ECO:0000256" key="2">
    <source>
        <dbReference type="ARBA" id="ARBA00022643"/>
    </source>
</evidence>
<dbReference type="GO" id="GO:0018580">
    <property type="term" value="F:nitronate monooxygenase activity"/>
    <property type="evidence" value="ECO:0007669"/>
    <property type="project" value="InterPro"/>
</dbReference>
<keyword evidence="5" id="KW-1185">Reference proteome</keyword>
<dbReference type="OMA" id="YKPAVVW"/>
<dbReference type="Pfam" id="PF03060">
    <property type="entry name" value="NMO"/>
    <property type="match status" value="1"/>
</dbReference>
<dbReference type="eggNOG" id="ENOG502RHJM">
    <property type="taxonomic scope" value="Eukaryota"/>
</dbReference>
<gene>
    <name evidence="4" type="ORF">CHGG_10736</name>
</gene>
<keyword evidence="3" id="KW-0560">Oxidoreductase</keyword>
<sequence length="320" mass="33446">MSGVAGSRLAVACDSLLEAWVKSASQAIRCCSTKHILPVGAGFIVFGTPLDEFLPVIARHNPAVAWLSFGTAAEFQEWAAGIRQCSPQTKIWIQLGSVTAAVEAARRCQPDALVLQGSDAGGHGHESGASIVSLIPEVADALRAKMLPDIPLIAAGGIMDGRGTAAALALGASGVVMGTRFLGAEEASVPSSFRNAILEASDGGEATARSRAFDAMWGHNMWPPLYDGRCLKNTTYQRVKDGMSHDEARLALYRDLEGRTDQQVSAKDSMTIWAGTGVGMVNKVERAADIVCQVRTSALETIAALGTAMGGRGGLIGNLP</sequence>
<dbReference type="SUPFAM" id="SSF51412">
    <property type="entry name" value="Inosine monophosphate dehydrogenase (IMPDH)"/>
    <property type="match status" value="1"/>
</dbReference>
<keyword evidence="1" id="KW-0285">Flavoprotein</keyword>
<name>Q2GMR8_CHAGB</name>
<dbReference type="InParanoid" id="Q2GMR8"/>
<dbReference type="CDD" id="cd04730">
    <property type="entry name" value="NPD_like"/>
    <property type="match status" value="1"/>
</dbReference>
<dbReference type="STRING" id="306901.Q2GMR8"/>
<keyword evidence="2" id="KW-0288">FMN</keyword>
<reference evidence="5" key="1">
    <citation type="journal article" date="2015" name="Genome Announc.">
        <title>Draft genome sequence of the cellulolytic fungus Chaetomium globosum.</title>
        <authorList>
            <person name="Cuomo C.A."/>
            <person name="Untereiner W.A."/>
            <person name="Ma L.-J."/>
            <person name="Grabherr M."/>
            <person name="Birren B.W."/>
        </authorList>
    </citation>
    <scope>NUCLEOTIDE SEQUENCE [LARGE SCALE GENOMIC DNA]</scope>
    <source>
        <strain evidence="5">ATCC 6205 / CBS 148.51 / DSM 1962 / NBRC 6347 / NRRL 1970</strain>
    </source>
</reference>
<accession>Q2GMR8</accession>
<dbReference type="PANTHER" id="PTHR32332:SF34">
    <property type="entry name" value="2-NITROPROPANE DIOXYGENASE FAMILY, PUTATIVE-RELATED"/>
    <property type="match status" value="1"/>
</dbReference>
<organism evidence="4 5">
    <name type="scientific">Chaetomium globosum (strain ATCC 6205 / CBS 148.51 / DSM 1962 / NBRC 6347 / NRRL 1970)</name>
    <name type="common">Soil fungus</name>
    <dbReference type="NCBI Taxonomy" id="306901"/>
    <lineage>
        <taxon>Eukaryota</taxon>
        <taxon>Fungi</taxon>
        <taxon>Dikarya</taxon>
        <taxon>Ascomycota</taxon>
        <taxon>Pezizomycotina</taxon>
        <taxon>Sordariomycetes</taxon>
        <taxon>Sordariomycetidae</taxon>
        <taxon>Sordariales</taxon>
        <taxon>Chaetomiaceae</taxon>
        <taxon>Chaetomium</taxon>
    </lineage>
</organism>
<protein>
    <submittedName>
        <fullName evidence="4">Uncharacterized protein</fullName>
    </submittedName>
</protein>
<evidence type="ECO:0000313" key="4">
    <source>
        <dbReference type="EMBL" id="EAQ82918.1"/>
    </source>
</evidence>
<dbReference type="InterPro" id="IPR004136">
    <property type="entry name" value="NMO"/>
</dbReference>
<dbReference type="PANTHER" id="PTHR32332">
    <property type="entry name" value="2-NITROPROPANE DIOXYGENASE"/>
    <property type="match status" value="1"/>
</dbReference>
<evidence type="ECO:0000256" key="1">
    <source>
        <dbReference type="ARBA" id="ARBA00022630"/>
    </source>
</evidence>